<evidence type="ECO:0000256" key="5">
    <source>
        <dbReference type="ARBA" id="ARBA00023128"/>
    </source>
</evidence>
<evidence type="ECO:0000256" key="3">
    <source>
        <dbReference type="ARBA" id="ARBA00004370"/>
    </source>
</evidence>
<organism evidence="8 9">
    <name type="scientific">Diplodia corticola</name>
    <dbReference type="NCBI Taxonomy" id="236234"/>
    <lineage>
        <taxon>Eukaryota</taxon>
        <taxon>Fungi</taxon>
        <taxon>Dikarya</taxon>
        <taxon>Ascomycota</taxon>
        <taxon>Pezizomycotina</taxon>
        <taxon>Dothideomycetes</taxon>
        <taxon>Dothideomycetes incertae sedis</taxon>
        <taxon>Botryosphaeriales</taxon>
        <taxon>Botryosphaeriaceae</taxon>
        <taxon>Diplodia</taxon>
    </lineage>
</organism>
<dbReference type="OrthoDB" id="1658288at2759"/>
<dbReference type="Gene3D" id="3.40.50.1820">
    <property type="entry name" value="alpha/beta hydrolase"/>
    <property type="match status" value="1"/>
</dbReference>
<keyword evidence="9" id="KW-1185">Reference proteome</keyword>
<reference evidence="8 9" key="1">
    <citation type="submission" date="2016-10" db="EMBL/GenBank/DDBJ databases">
        <title>Proteomics and genomics reveal pathogen-plant mechanisms compatible with a hemibiotrophic lifestyle of Diplodia corticola.</title>
        <authorList>
            <person name="Fernandes I."/>
            <person name="De Jonge R."/>
            <person name="Van De Peer Y."/>
            <person name="Devreese B."/>
            <person name="Alves A."/>
            <person name="Esteves A.C."/>
        </authorList>
    </citation>
    <scope>NUCLEOTIDE SEQUENCE [LARGE SCALE GENOMIC DNA]</scope>
    <source>
        <strain evidence="8 9">CBS 112549</strain>
    </source>
</reference>
<evidence type="ECO:0000313" key="8">
    <source>
        <dbReference type="EMBL" id="OJD34078.1"/>
    </source>
</evidence>
<dbReference type="RefSeq" id="XP_020130338.1">
    <property type="nucleotide sequence ID" value="XM_020273250.1"/>
</dbReference>
<dbReference type="GO" id="GO:0005739">
    <property type="term" value="C:mitochondrion"/>
    <property type="evidence" value="ECO:0007669"/>
    <property type="project" value="UniProtKB-SubCell"/>
</dbReference>
<sequence length="435" mass="48779">MTAADRFVPDTRGPTQPRTQAETYPPFEEHKRVASNFEATEKMTTTYRLQGISSDVQQKEAIPGLLRKAWGLPGSTAITAHSLATDPTGPGRKTATVTFEETPGFLRSGDRTSWKSPGDSGLHLDTDFHGLTPLHSDVDSDCILDVIAVSGHAFGSFNCKKYSFMWLRDGLPRDLRQTRIFVYGYDTKKSSQSVMDHGSKLRDAVKGLRPSGKDPLRPLIFIGHSLGGMVVKQAIIDLHGSSENDDKMNFESLRAIFFFGVPNLGANTESFMDMAEGKPCEKLVQFPHPRGDGLRWQQRYFAPLLRKFARYWYYETTGTRTPEKTGSGWAMTGSPQILVDMQSATNGLPMPWEQDEHFVYPINHNHSELVRFPDRGYMDYGVVCRHLDRVKEAVLQSQGDTSLSDDAKTVDWGVRRVIADREMPLPHRVLSFGSE</sequence>
<dbReference type="PANTHER" id="PTHR48182">
    <property type="entry name" value="PROTEIN SERAC1"/>
    <property type="match status" value="1"/>
</dbReference>
<keyword evidence="6" id="KW-0472">Membrane</keyword>
<dbReference type="InterPro" id="IPR052374">
    <property type="entry name" value="SERAC1"/>
</dbReference>
<dbReference type="AlphaFoldDB" id="A0A1J9QYF4"/>
<dbReference type="PANTHER" id="PTHR48182:SF2">
    <property type="entry name" value="PROTEIN SERAC1"/>
    <property type="match status" value="1"/>
</dbReference>
<evidence type="ECO:0000256" key="7">
    <source>
        <dbReference type="SAM" id="MobiDB-lite"/>
    </source>
</evidence>
<evidence type="ECO:0000313" key="9">
    <source>
        <dbReference type="Proteomes" id="UP000183809"/>
    </source>
</evidence>
<dbReference type="Proteomes" id="UP000183809">
    <property type="component" value="Unassembled WGS sequence"/>
</dbReference>
<keyword evidence="5" id="KW-0496">Mitochondrion</keyword>
<dbReference type="InterPro" id="IPR029058">
    <property type="entry name" value="AB_hydrolase_fold"/>
</dbReference>
<evidence type="ECO:0000256" key="1">
    <source>
        <dbReference type="ARBA" id="ARBA00004173"/>
    </source>
</evidence>
<evidence type="ECO:0000256" key="2">
    <source>
        <dbReference type="ARBA" id="ARBA00004240"/>
    </source>
</evidence>
<keyword evidence="4" id="KW-0256">Endoplasmic reticulum</keyword>
<dbReference type="GO" id="GO:0016020">
    <property type="term" value="C:membrane"/>
    <property type="evidence" value="ECO:0007669"/>
    <property type="project" value="UniProtKB-SubCell"/>
</dbReference>
<evidence type="ECO:0000256" key="4">
    <source>
        <dbReference type="ARBA" id="ARBA00022824"/>
    </source>
</evidence>
<feature type="region of interest" description="Disordered" evidence="7">
    <location>
        <begin position="1"/>
        <end position="25"/>
    </location>
</feature>
<evidence type="ECO:0000256" key="6">
    <source>
        <dbReference type="ARBA" id="ARBA00023136"/>
    </source>
</evidence>
<dbReference type="GeneID" id="31013510"/>
<dbReference type="GO" id="GO:0005783">
    <property type="term" value="C:endoplasmic reticulum"/>
    <property type="evidence" value="ECO:0007669"/>
    <property type="project" value="UniProtKB-SubCell"/>
</dbReference>
<proteinExistence type="predicted"/>
<comment type="caution">
    <text evidence="8">The sequence shown here is derived from an EMBL/GenBank/DDBJ whole genome shotgun (WGS) entry which is preliminary data.</text>
</comment>
<dbReference type="EMBL" id="MNUE01000025">
    <property type="protein sequence ID" value="OJD34078.1"/>
    <property type="molecule type" value="Genomic_DNA"/>
</dbReference>
<feature type="compositionally biased region" description="Polar residues" evidence="7">
    <location>
        <begin position="13"/>
        <end position="22"/>
    </location>
</feature>
<name>A0A1J9QYF4_9PEZI</name>
<gene>
    <name evidence="8" type="ORF">BKCO1_25000142</name>
</gene>
<protein>
    <submittedName>
        <fullName evidence="8">Ankyrin repeat-containing protein</fullName>
    </submittedName>
</protein>
<accession>A0A1J9QYF4</accession>
<comment type="subcellular location">
    <subcellularLocation>
        <location evidence="2">Endoplasmic reticulum</location>
    </subcellularLocation>
    <subcellularLocation>
        <location evidence="3">Membrane</location>
    </subcellularLocation>
    <subcellularLocation>
        <location evidence="1">Mitochondrion</location>
    </subcellularLocation>
</comment>
<dbReference type="SUPFAM" id="SSF53474">
    <property type="entry name" value="alpha/beta-Hydrolases"/>
    <property type="match status" value="1"/>
</dbReference>